<evidence type="ECO:0000313" key="6">
    <source>
        <dbReference type="Proteomes" id="UP000697995"/>
    </source>
</evidence>
<dbReference type="InterPro" id="IPR051601">
    <property type="entry name" value="Serine_prot/Carboxylest_S33"/>
</dbReference>
<dbReference type="InterPro" id="IPR000073">
    <property type="entry name" value="AB_hydrolase_1"/>
</dbReference>
<gene>
    <name evidence="5" type="ORF">CKO45_06670</name>
</gene>
<evidence type="ECO:0000256" key="1">
    <source>
        <dbReference type="ARBA" id="ARBA00010088"/>
    </source>
</evidence>
<dbReference type="InterPro" id="IPR013595">
    <property type="entry name" value="Pept_S33_TAP-like_C"/>
</dbReference>
<dbReference type="EMBL" id="NRSG01000032">
    <property type="protein sequence ID" value="MBK1657912.1"/>
    <property type="molecule type" value="Genomic_DNA"/>
</dbReference>
<keyword evidence="6" id="KW-1185">Reference proteome</keyword>
<sequence>MPQRWDAGNEILRANRVPAILPMRDGWRAARDCPRLPRGCRTDCPMTPDRILALVLALTAPPPAEPLFPVIAAGGADPRYPVVAAACPRPLAPFEVEGVTVACGKVSVPENHAAPSGRRIDLTFMIFRSRSLAPAPDAVVQLHGGPGIGVVANVAQTSTYFEELRARRDVVAFDQRGVDASAAAGSRCFATLAANADGLVQASRGLGDRLALTRAMTRDCLAEIRASGADISMINTGQNARDVGAVMRTLGYPAYNIYGLSYGTKLAQEVMRAAPEGLRAVVLDSVAPVQAAIYDTLALPFAESIQSVFDACRADAGCDAAYPDLRRRFWALWPQLTAAPIETPEGRVTPDALFQLFEDRNNYRRNLQGLTGYIPRIVAELEQGNPATFVAAAHGRLPLHPTPEAALAGLSGLDAEARALAEAALRLAQMGRLNDQAVALLLERLEASRAAAAAGTRLVDTFEAALRGAAQALPARPRRLAFASDYLRLRAAVPTREALAALLARHFDGETQQRLAVLAGMLDAGQLAQVFARISRDNAGLDHVLLAGFQTQMFACQEDLDINSRPGAAAVNARIRAEYGWPESLTATFEQMLETAFYAPCEEFTRHPRPGFHDPVTAAIPTLVLQGAMDVQTAPSWGALAARSLPRGRLVFFPETGHGTLAFSKCARDIGVAFLENPEAVIDTRCTAALVPSFVLPDGRRSR</sequence>
<comment type="caution">
    <text evidence="5">The sequence shown here is derived from an EMBL/GenBank/DDBJ whole genome shotgun (WGS) entry which is preliminary data.</text>
</comment>
<dbReference type="Gene3D" id="3.40.50.1820">
    <property type="entry name" value="alpha/beta hydrolase"/>
    <property type="match status" value="2"/>
</dbReference>
<evidence type="ECO:0000256" key="2">
    <source>
        <dbReference type="ARBA" id="ARBA00022801"/>
    </source>
</evidence>
<dbReference type="SUPFAM" id="SSF53474">
    <property type="entry name" value="alpha/beta-Hydrolases"/>
    <property type="match status" value="2"/>
</dbReference>
<organism evidence="5 6">
    <name type="scientific">Paracraurococcus ruber</name>
    <dbReference type="NCBI Taxonomy" id="77675"/>
    <lineage>
        <taxon>Bacteria</taxon>
        <taxon>Pseudomonadati</taxon>
        <taxon>Pseudomonadota</taxon>
        <taxon>Alphaproteobacteria</taxon>
        <taxon>Acetobacterales</taxon>
        <taxon>Roseomonadaceae</taxon>
        <taxon>Paracraurococcus</taxon>
    </lineage>
</organism>
<dbReference type="Pfam" id="PF00561">
    <property type="entry name" value="Abhydrolase_1"/>
    <property type="match status" value="1"/>
</dbReference>
<comment type="similarity">
    <text evidence="1">Belongs to the peptidase S33 family.</text>
</comment>
<name>A0ABS1CTW4_9PROT</name>
<proteinExistence type="inferred from homology"/>
<evidence type="ECO:0000259" key="4">
    <source>
        <dbReference type="Pfam" id="PF08386"/>
    </source>
</evidence>
<dbReference type="PANTHER" id="PTHR43248">
    <property type="entry name" value="2-SUCCINYL-6-HYDROXY-2,4-CYCLOHEXADIENE-1-CARBOXYLATE SYNTHASE"/>
    <property type="match status" value="1"/>
</dbReference>
<dbReference type="Proteomes" id="UP000697995">
    <property type="component" value="Unassembled WGS sequence"/>
</dbReference>
<keyword evidence="2" id="KW-0378">Hydrolase</keyword>
<evidence type="ECO:0008006" key="7">
    <source>
        <dbReference type="Google" id="ProtNLM"/>
    </source>
</evidence>
<evidence type="ECO:0000259" key="3">
    <source>
        <dbReference type="Pfam" id="PF00561"/>
    </source>
</evidence>
<feature type="domain" description="AB hydrolase-1" evidence="3">
    <location>
        <begin position="138"/>
        <end position="315"/>
    </location>
</feature>
<accession>A0ABS1CTW4</accession>
<dbReference type="InterPro" id="IPR029058">
    <property type="entry name" value="AB_hydrolase_fold"/>
</dbReference>
<dbReference type="PANTHER" id="PTHR43248:SF25">
    <property type="entry name" value="AB HYDROLASE-1 DOMAIN-CONTAINING PROTEIN-RELATED"/>
    <property type="match status" value="1"/>
</dbReference>
<dbReference type="Pfam" id="PF08386">
    <property type="entry name" value="Abhydrolase_4"/>
    <property type="match status" value="1"/>
</dbReference>
<evidence type="ECO:0000313" key="5">
    <source>
        <dbReference type="EMBL" id="MBK1657912.1"/>
    </source>
</evidence>
<feature type="domain" description="Peptidase S33 tripeptidyl aminopeptidase-like C-terminal" evidence="4">
    <location>
        <begin position="601"/>
        <end position="686"/>
    </location>
</feature>
<protein>
    <recommendedName>
        <fullName evidence="7">Alpha/beta hydrolase</fullName>
    </recommendedName>
</protein>
<reference evidence="5 6" key="1">
    <citation type="journal article" date="2020" name="Microorganisms">
        <title>Osmotic Adaptation and Compatible Solute Biosynthesis of Phototrophic Bacteria as Revealed from Genome Analyses.</title>
        <authorList>
            <person name="Imhoff J.F."/>
            <person name="Rahn T."/>
            <person name="Kunzel S."/>
            <person name="Keller A."/>
            <person name="Neulinger S.C."/>
        </authorList>
    </citation>
    <scope>NUCLEOTIDE SEQUENCE [LARGE SCALE GENOMIC DNA]</scope>
    <source>
        <strain evidence="5 6">DSM 15382</strain>
    </source>
</reference>